<evidence type="ECO:0000256" key="2">
    <source>
        <dbReference type="PROSITE-ProRule" id="PRU00703"/>
    </source>
</evidence>
<dbReference type="CDD" id="cd04584">
    <property type="entry name" value="CBS_pair_AcuB_like"/>
    <property type="match status" value="1"/>
</dbReference>
<evidence type="ECO:0000313" key="4">
    <source>
        <dbReference type="EMBL" id="MBI4595198.1"/>
    </source>
</evidence>
<organism evidence="4 5">
    <name type="scientific">Tectimicrobiota bacterium</name>
    <dbReference type="NCBI Taxonomy" id="2528274"/>
    <lineage>
        <taxon>Bacteria</taxon>
        <taxon>Pseudomonadati</taxon>
        <taxon>Nitrospinota/Tectimicrobiota group</taxon>
        <taxon>Candidatus Tectimicrobiota</taxon>
    </lineage>
</organism>
<gene>
    <name evidence="4" type="ORF">HY730_02345</name>
</gene>
<dbReference type="EMBL" id="JACQWF010000111">
    <property type="protein sequence ID" value="MBI4595198.1"/>
    <property type="molecule type" value="Genomic_DNA"/>
</dbReference>
<protein>
    <submittedName>
        <fullName evidence="4">CBS domain-containing protein</fullName>
    </submittedName>
</protein>
<keyword evidence="1 2" id="KW-0129">CBS domain</keyword>
<dbReference type="SMART" id="SM00116">
    <property type="entry name" value="CBS"/>
    <property type="match status" value="2"/>
</dbReference>
<feature type="domain" description="CBS" evidence="3">
    <location>
        <begin position="7"/>
        <end position="65"/>
    </location>
</feature>
<evidence type="ECO:0000256" key="1">
    <source>
        <dbReference type="ARBA" id="ARBA00023122"/>
    </source>
</evidence>
<comment type="caution">
    <text evidence="4">The sequence shown here is derived from an EMBL/GenBank/DDBJ whole genome shotgun (WGS) entry which is preliminary data.</text>
</comment>
<dbReference type="PANTHER" id="PTHR43080:SF2">
    <property type="entry name" value="CBS DOMAIN-CONTAINING PROTEIN"/>
    <property type="match status" value="1"/>
</dbReference>
<dbReference type="InterPro" id="IPR046342">
    <property type="entry name" value="CBS_dom_sf"/>
</dbReference>
<feature type="domain" description="CBS" evidence="3">
    <location>
        <begin position="81"/>
        <end position="137"/>
    </location>
</feature>
<dbReference type="AlphaFoldDB" id="A0A933LPJ3"/>
<dbReference type="Pfam" id="PF00571">
    <property type="entry name" value="CBS"/>
    <property type="match status" value="2"/>
</dbReference>
<dbReference type="PANTHER" id="PTHR43080">
    <property type="entry name" value="CBS DOMAIN-CONTAINING PROTEIN CBSX3, MITOCHONDRIAL"/>
    <property type="match status" value="1"/>
</dbReference>
<reference evidence="4" key="1">
    <citation type="submission" date="2020-07" db="EMBL/GenBank/DDBJ databases">
        <title>Huge and variable diversity of episymbiotic CPR bacteria and DPANN archaea in groundwater ecosystems.</title>
        <authorList>
            <person name="He C.Y."/>
            <person name="Keren R."/>
            <person name="Whittaker M."/>
            <person name="Farag I.F."/>
            <person name="Doudna J."/>
            <person name="Cate J.H.D."/>
            <person name="Banfield J.F."/>
        </authorList>
    </citation>
    <scope>NUCLEOTIDE SEQUENCE</scope>
    <source>
        <strain evidence="4">NC_groundwater_1482_Ag_S-0.65um_47_24</strain>
    </source>
</reference>
<dbReference type="PROSITE" id="PS51371">
    <property type="entry name" value="CBS"/>
    <property type="match status" value="2"/>
</dbReference>
<dbReference type="InterPro" id="IPR000644">
    <property type="entry name" value="CBS_dom"/>
</dbReference>
<dbReference type="Gene3D" id="3.10.580.10">
    <property type="entry name" value="CBS-domain"/>
    <property type="match status" value="1"/>
</dbReference>
<dbReference type="SUPFAM" id="SSF54631">
    <property type="entry name" value="CBS-domain pair"/>
    <property type="match status" value="1"/>
</dbReference>
<name>A0A933LPJ3_UNCTE</name>
<proteinExistence type="predicted"/>
<dbReference type="InterPro" id="IPR051257">
    <property type="entry name" value="Diverse_CBS-Domain"/>
</dbReference>
<sequence>MNIDQIMTRKTITVGMDDDVRKVKDLFEKHRFHHLLVIEQGRLVGVISDRDLLRNVSPFIGKLSERSQDMSTLNRRVHQIMRRKLVTISSTMKVEEAAQVMLEQRVSCLPVVMADGHVVGVVTWRDLLGGLCGLTRD</sequence>
<accession>A0A933LPJ3</accession>
<evidence type="ECO:0000259" key="3">
    <source>
        <dbReference type="PROSITE" id="PS51371"/>
    </source>
</evidence>
<evidence type="ECO:0000313" key="5">
    <source>
        <dbReference type="Proteomes" id="UP000772181"/>
    </source>
</evidence>
<dbReference type="Proteomes" id="UP000772181">
    <property type="component" value="Unassembled WGS sequence"/>
</dbReference>